<sequence>MNFNIRNKFVLKKAVVFFTVLLITMILNIHQVYAYGEKESSINLRKYLSYSKVNLINNNAIIINSSKNNISPKFTQEEVILDRNLKGTVLFIISSQLTVVLVILNTVRKVKKQNKYKDK</sequence>
<dbReference type="AlphaFoldDB" id="A0A1M5U155"/>
<evidence type="ECO:0000313" key="2">
    <source>
        <dbReference type="EMBL" id="SHH56767.1"/>
    </source>
</evidence>
<keyword evidence="1" id="KW-0812">Transmembrane</keyword>
<keyword evidence="1" id="KW-0472">Membrane</keyword>
<accession>A0A1M5U155</accession>
<dbReference type="RefSeq" id="WP_072830274.1">
    <property type="nucleotide sequence ID" value="NZ_FQXP01000003.1"/>
</dbReference>
<evidence type="ECO:0000313" key="3">
    <source>
        <dbReference type="Proteomes" id="UP000184526"/>
    </source>
</evidence>
<keyword evidence="3" id="KW-1185">Reference proteome</keyword>
<reference evidence="2 3" key="1">
    <citation type="submission" date="2016-11" db="EMBL/GenBank/DDBJ databases">
        <authorList>
            <person name="Jaros S."/>
            <person name="Januszkiewicz K."/>
            <person name="Wedrychowicz H."/>
        </authorList>
    </citation>
    <scope>NUCLEOTIDE SEQUENCE [LARGE SCALE GENOMIC DNA]</scope>
    <source>
        <strain evidence="2 3">DSM 3089</strain>
    </source>
</reference>
<dbReference type="Proteomes" id="UP000184526">
    <property type="component" value="Unassembled WGS sequence"/>
</dbReference>
<feature type="transmembrane region" description="Helical" evidence="1">
    <location>
        <begin position="88"/>
        <end position="107"/>
    </location>
</feature>
<dbReference type="EMBL" id="FQXP01000003">
    <property type="protein sequence ID" value="SHH56767.1"/>
    <property type="molecule type" value="Genomic_DNA"/>
</dbReference>
<name>A0A1M5U155_9CLOT</name>
<proteinExistence type="predicted"/>
<gene>
    <name evidence="2" type="ORF">SAMN02745196_00805</name>
</gene>
<keyword evidence="1" id="KW-1133">Transmembrane helix</keyword>
<organism evidence="2 3">
    <name type="scientific">Clostridium collagenovorans DSM 3089</name>
    <dbReference type="NCBI Taxonomy" id="1121306"/>
    <lineage>
        <taxon>Bacteria</taxon>
        <taxon>Bacillati</taxon>
        <taxon>Bacillota</taxon>
        <taxon>Clostridia</taxon>
        <taxon>Eubacteriales</taxon>
        <taxon>Clostridiaceae</taxon>
        <taxon>Clostridium</taxon>
    </lineage>
</organism>
<evidence type="ECO:0000256" key="1">
    <source>
        <dbReference type="SAM" id="Phobius"/>
    </source>
</evidence>
<protein>
    <submittedName>
        <fullName evidence="2">Uncharacterized protein</fullName>
    </submittedName>
</protein>